<evidence type="ECO:0000313" key="1">
    <source>
        <dbReference type="EMBL" id="ERE89063.1"/>
    </source>
</evidence>
<dbReference type="Proteomes" id="UP000030759">
    <property type="component" value="Unassembled WGS sequence"/>
</dbReference>
<name>A0A061IME6_CRIGR</name>
<organism evidence="1 2">
    <name type="scientific">Cricetulus griseus</name>
    <name type="common">Chinese hamster</name>
    <name type="synonym">Cricetulus barabensis griseus</name>
    <dbReference type="NCBI Taxonomy" id="10029"/>
    <lineage>
        <taxon>Eukaryota</taxon>
        <taxon>Metazoa</taxon>
        <taxon>Chordata</taxon>
        <taxon>Craniata</taxon>
        <taxon>Vertebrata</taxon>
        <taxon>Euteleostomi</taxon>
        <taxon>Mammalia</taxon>
        <taxon>Eutheria</taxon>
        <taxon>Euarchontoglires</taxon>
        <taxon>Glires</taxon>
        <taxon>Rodentia</taxon>
        <taxon>Myomorpha</taxon>
        <taxon>Muroidea</taxon>
        <taxon>Cricetidae</taxon>
        <taxon>Cricetinae</taxon>
        <taxon>Cricetulus</taxon>
    </lineage>
</organism>
<reference evidence="2" key="1">
    <citation type="journal article" date="2013" name="Nat. Biotechnol.">
        <title>Chinese hamster genome sequenced from sorted chromosomes.</title>
        <authorList>
            <person name="Brinkrolf K."/>
            <person name="Rupp O."/>
            <person name="Laux H."/>
            <person name="Kollin F."/>
            <person name="Ernst W."/>
            <person name="Linke B."/>
            <person name="Kofler R."/>
            <person name="Romand S."/>
            <person name="Hesse F."/>
            <person name="Budach W.E."/>
            <person name="Galosy S."/>
            <person name="Muller D."/>
            <person name="Noll T."/>
            <person name="Wienberg J."/>
            <person name="Jostock T."/>
            <person name="Leonard M."/>
            <person name="Grillari J."/>
            <person name="Tauch A."/>
            <person name="Goesmann A."/>
            <person name="Helk B."/>
            <person name="Mott J.E."/>
            <person name="Puhler A."/>
            <person name="Borth N."/>
        </authorList>
    </citation>
    <scope>NUCLEOTIDE SEQUENCE [LARGE SCALE GENOMIC DNA]</scope>
    <source>
        <strain evidence="2">17A/GY</strain>
    </source>
</reference>
<gene>
    <name evidence="1" type="ORF">H671_1g2606</name>
</gene>
<accession>A0A061IME6</accession>
<protein>
    <submittedName>
        <fullName evidence="1">Uncharacterized protein</fullName>
    </submittedName>
</protein>
<dbReference type="EMBL" id="KE665152">
    <property type="protein sequence ID" value="ERE89063.1"/>
    <property type="molecule type" value="Genomic_DNA"/>
</dbReference>
<sequence length="180" mass="20043">MVVNAETSWKMLKESIETPGTGDHCQMLMDSGNVTQKRRQSVRYMGDGGHQENKESIFKRGEMSYADIKLVADMDASNHSAGLPSSHNRMQSHKRSEEILWSQFCSMLWIPRTDLCQDGARPTVTGDCQKNKIPAAADFGCVRQIPEHFTLQNKKETIFTVTGAEHCTHVSAEEPGSPAT</sequence>
<evidence type="ECO:0000313" key="2">
    <source>
        <dbReference type="Proteomes" id="UP000030759"/>
    </source>
</evidence>
<proteinExistence type="predicted"/>
<dbReference type="AlphaFoldDB" id="A0A061IME6"/>